<organism evidence="3 4">
    <name type="scientific">Aromia moschata</name>
    <dbReference type="NCBI Taxonomy" id="1265417"/>
    <lineage>
        <taxon>Eukaryota</taxon>
        <taxon>Metazoa</taxon>
        <taxon>Ecdysozoa</taxon>
        <taxon>Arthropoda</taxon>
        <taxon>Hexapoda</taxon>
        <taxon>Insecta</taxon>
        <taxon>Pterygota</taxon>
        <taxon>Neoptera</taxon>
        <taxon>Endopterygota</taxon>
        <taxon>Coleoptera</taxon>
        <taxon>Polyphaga</taxon>
        <taxon>Cucujiformia</taxon>
        <taxon>Chrysomeloidea</taxon>
        <taxon>Cerambycidae</taxon>
        <taxon>Cerambycinae</taxon>
        <taxon>Callichromatini</taxon>
        <taxon>Aromia</taxon>
    </lineage>
</organism>
<reference evidence="3" key="1">
    <citation type="journal article" date="2023" name="Insect Mol. Biol.">
        <title>Genome sequencing provides insights into the evolution of gene families encoding plant cell wall-degrading enzymes in longhorned beetles.</title>
        <authorList>
            <person name="Shin N.R."/>
            <person name="Okamura Y."/>
            <person name="Kirsch R."/>
            <person name="Pauchet Y."/>
        </authorList>
    </citation>
    <scope>NUCLEOTIDE SEQUENCE</scope>
    <source>
        <strain evidence="3">AMC_N1</strain>
    </source>
</reference>
<keyword evidence="1" id="KW-0479">Metal-binding</keyword>
<feature type="binding site" evidence="1">
    <location>
        <position position="84"/>
    </location>
    <ligand>
        <name>Zn(2+)</name>
        <dbReference type="ChEBI" id="CHEBI:29105"/>
    </ligand>
</feature>
<evidence type="ECO:0000256" key="1">
    <source>
        <dbReference type="PROSITE-ProRule" id="PRU01263"/>
    </source>
</evidence>
<feature type="domain" description="ZAD" evidence="2">
    <location>
        <begin position="10"/>
        <end position="108"/>
    </location>
</feature>
<proteinExistence type="predicted"/>
<name>A0AAV8Z6L2_9CUCU</name>
<dbReference type="Pfam" id="PF07776">
    <property type="entry name" value="zf-AD"/>
    <property type="match status" value="1"/>
</dbReference>
<keyword evidence="1" id="KW-0862">Zinc</keyword>
<evidence type="ECO:0000259" key="2">
    <source>
        <dbReference type="PROSITE" id="PS51915"/>
    </source>
</evidence>
<keyword evidence="1" id="KW-0863">Zinc-finger</keyword>
<dbReference type="Gene3D" id="3.40.1800.20">
    <property type="match status" value="1"/>
</dbReference>
<evidence type="ECO:0000313" key="3">
    <source>
        <dbReference type="EMBL" id="KAJ8958805.1"/>
    </source>
</evidence>
<feature type="binding site" evidence="1">
    <location>
        <position position="81"/>
    </location>
    <ligand>
        <name>Zn(2+)</name>
        <dbReference type="ChEBI" id="CHEBI:29105"/>
    </ligand>
</feature>
<sequence>MESETLDLSRICRTCKSKSSQMQSLFDEYEVSNESLHIDSMLMACSSIQVLLCPHEEYYQMGAHVSLSQVTRDDGLPSQICQVCVDQLKNAFAFKSQCERVDVSLREYVKNVKVNDIKEEEEHSDLEEE</sequence>
<accession>A0AAV8Z6L2</accession>
<dbReference type="Proteomes" id="UP001162162">
    <property type="component" value="Unassembled WGS sequence"/>
</dbReference>
<dbReference type="GO" id="GO:0005634">
    <property type="term" value="C:nucleus"/>
    <property type="evidence" value="ECO:0007669"/>
    <property type="project" value="InterPro"/>
</dbReference>
<dbReference type="GO" id="GO:0008270">
    <property type="term" value="F:zinc ion binding"/>
    <property type="evidence" value="ECO:0007669"/>
    <property type="project" value="UniProtKB-UniRule"/>
</dbReference>
<gene>
    <name evidence="3" type="ORF">NQ318_019563</name>
</gene>
<dbReference type="SUPFAM" id="SSF57716">
    <property type="entry name" value="Glucocorticoid receptor-like (DNA-binding domain)"/>
    <property type="match status" value="1"/>
</dbReference>
<dbReference type="EMBL" id="JAPWTK010000015">
    <property type="protein sequence ID" value="KAJ8958805.1"/>
    <property type="molecule type" value="Genomic_DNA"/>
</dbReference>
<keyword evidence="4" id="KW-1185">Reference proteome</keyword>
<dbReference type="AlphaFoldDB" id="A0AAV8Z6L2"/>
<dbReference type="InterPro" id="IPR012934">
    <property type="entry name" value="Znf_AD"/>
</dbReference>
<evidence type="ECO:0000313" key="4">
    <source>
        <dbReference type="Proteomes" id="UP001162162"/>
    </source>
</evidence>
<feature type="binding site" evidence="1">
    <location>
        <position position="12"/>
    </location>
    <ligand>
        <name>Zn(2+)</name>
        <dbReference type="ChEBI" id="CHEBI:29105"/>
    </ligand>
</feature>
<comment type="caution">
    <text evidence="3">The sequence shown here is derived from an EMBL/GenBank/DDBJ whole genome shotgun (WGS) entry which is preliminary data.</text>
</comment>
<dbReference type="PROSITE" id="PS51915">
    <property type="entry name" value="ZAD"/>
    <property type="match status" value="1"/>
</dbReference>
<protein>
    <recommendedName>
        <fullName evidence="2">ZAD domain-containing protein</fullName>
    </recommendedName>
</protein>
<feature type="binding site" evidence="1">
    <location>
        <position position="15"/>
    </location>
    <ligand>
        <name>Zn(2+)</name>
        <dbReference type="ChEBI" id="CHEBI:29105"/>
    </ligand>
</feature>
<dbReference type="SMART" id="SM00868">
    <property type="entry name" value="zf-AD"/>
    <property type="match status" value="1"/>
</dbReference>